<feature type="region of interest" description="Disordered" evidence="7">
    <location>
        <begin position="205"/>
        <end position="308"/>
    </location>
</feature>
<evidence type="ECO:0000256" key="5">
    <source>
        <dbReference type="ARBA" id="ARBA00023054"/>
    </source>
</evidence>
<feature type="region of interest" description="Disordered" evidence="7">
    <location>
        <begin position="1"/>
        <end position="39"/>
    </location>
</feature>
<dbReference type="PANTHER" id="PTHR13028">
    <property type="entry name" value="RRNA PROCESSING PROTEIN EBNA1-BINDING PROTEIN-RELATED"/>
    <property type="match status" value="1"/>
</dbReference>
<dbReference type="Pfam" id="PF05890">
    <property type="entry name" value="Ebp2"/>
    <property type="match status" value="1"/>
</dbReference>
<evidence type="ECO:0000256" key="4">
    <source>
        <dbReference type="ARBA" id="ARBA00022517"/>
    </source>
</evidence>
<keyword evidence="4" id="KW-0690">Ribosome biogenesis</keyword>
<evidence type="ECO:0000256" key="7">
    <source>
        <dbReference type="SAM" id="MobiDB-lite"/>
    </source>
</evidence>
<comment type="similarity">
    <text evidence="3">Belongs to the EBP2 family.</text>
</comment>
<proteinExistence type="inferred from homology"/>
<keyword evidence="8" id="KW-1185">Reference proteome</keyword>
<comment type="function">
    <text evidence="1">Required for the processing of the 27S pre-rRNA.</text>
</comment>
<accession>A0ABM0GTR6</accession>
<dbReference type="Proteomes" id="UP000694865">
    <property type="component" value="Unplaced"/>
</dbReference>
<evidence type="ECO:0000313" key="8">
    <source>
        <dbReference type="Proteomes" id="UP000694865"/>
    </source>
</evidence>
<name>A0ABM0GTR6_SACKO</name>
<keyword evidence="6" id="KW-0539">Nucleus</keyword>
<organism evidence="8 9">
    <name type="scientific">Saccoglossus kowalevskii</name>
    <name type="common">Acorn worm</name>
    <dbReference type="NCBI Taxonomy" id="10224"/>
    <lineage>
        <taxon>Eukaryota</taxon>
        <taxon>Metazoa</taxon>
        <taxon>Hemichordata</taxon>
        <taxon>Enteropneusta</taxon>
        <taxon>Harrimaniidae</taxon>
        <taxon>Saccoglossus</taxon>
    </lineage>
</organism>
<protein>
    <submittedName>
        <fullName evidence="9">Probable rRNA-processing protein EBP2-like</fullName>
    </submittedName>
</protein>
<evidence type="ECO:0000256" key="1">
    <source>
        <dbReference type="ARBA" id="ARBA00003387"/>
    </source>
</evidence>
<evidence type="ECO:0000256" key="6">
    <source>
        <dbReference type="ARBA" id="ARBA00023242"/>
    </source>
</evidence>
<keyword evidence="5" id="KW-0175">Coiled coil</keyword>
<comment type="subcellular location">
    <subcellularLocation>
        <location evidence="2">Nucleus</location>
        <location evidence="2">Nucleolus</location>
    </subcellularLocation>
</comment>
<reference evidence="9" key="1">
    <citation type="submission" date="2025-08" db="UniProtKB">
        <authorList>
            <consortium name="RefSeq"/>
        </authorList>
    </citation>
    <scope>IDENTIFICATION</scope>
    <source>
        <tissue evidence="9">Testes</tissue>
    </source>
</reference>
<gene>
    <name evidence="9" type="primary">LOC100366715</name>
</gene>
<sequence length="308" mass="35810">MADYDEESVSELESYDSDDELQSAFNKGELKPGLNYQTRAPKQYTNNTVAIDEKLNSIQSNLDWIERVDITLESKNTNNETDAVTDDDNDDLMHNDFKRELKFYQQAQSAVLVALPRIRKLGILTKRPDDYFAEMAKSDEHMRKVRQKLLGKQLAMERSEKAKKLRELRKYGKQVQREVLQKRQKEKKELLDSVKKFRKGQKDKLEFANRNIEAPSNFKGKPKKISQPQGKPKPNPKRVYKDQKFGLGGSKKRSKSNTADSAANVSDFKSSKHSYGTGPKFNRRNTNKKKNRRHGKIRREKTRVKARR</sequence>
<dbReference type="RefSeq" id="XP_002737177.1">
    <property type="nucleotide sequence ID" value="XM_002737131.2"/>
</dbReference>
<feature type="compositionally biased region" description="Polar residues" evidence="7">
    <location>
        <begin position="256"/>
        <end position="268"/>
    </location>
</feature>
<feature type="compositionally biased region" description="Acidic residues" evidence="7">
    <location>
        <begin position="1"/>
        <end position="21"/>
    </location>
</feature>
<dbReference type="GeneID" id="100366715"/>
<feature type="compositionally biased region" description="Basic residues" evidence="7">
    <location>
        <begin position="281"/>
        <end position="308"/>
    </location>
</feature>
<dbReference type="PANTHER" id="PTHR13028:SF0">
    <property type="entry name" value="RRNA-PROCESSING PROTEIN EBP2-RELATED"/>
    <property type="match status" value="1"/>
</dbReference>
<evidence type="ECO:0000256" key="3">
    <source>
        <dbReference type="ARBA" id="ARBA00007336"/>
    </source>
</evidence>
<dbReference type="InterPro" id="IPR008610">
    <property type="entry name" value="Ebp2"/>
</dbReference>
<evidence type="ECO:0000256" key="2">
    <source>
        <dbReference type="ARBA" id="ARBA00004604"/>
    </source>
</evidence>
<evidence type="ECO:0000313" key="9">
    <source>
        <dbReference type="RefSeq" id="XP_002737177.1"/>
    </source>
</evidence>